<proteinExistence type="predicted"/>
<sequence length="133" mass="14233">MMSGNLGRSNVQGAACPSVGGIGSGFVLNSGQSISNFGSDNVNALPKYGFHGVEFPNINMGLMNFYSMFSGANQQVPGLELGLSQEGHTGMLNSQALNHFYQQIGQGRDAVNSLNQQHHEHLPDKHDSQGSRR</sequence>
<dbReference type="EMBL" id="GGEC01000344">
    <property type="protein sequence ID" value="MBW80827.1"/>
    <property type="molecule type" value="Transcribed_RNA"/>
</dbReference>
<reference evidence="1" key="1">
    <citation type="submission" date="2018-02" db="EMBL/GenBank/DDBJ databases">
        <title>Rhizophora mucronata_Transcriptome.</title>
        <authorList>
            <person name="Meera S.P."/>
            <person name="Sreeshan A."/>
            <person name="Augustine A."/>
        </authorList>
    </citation>
    <scope>NUCLEOTIDE SEQUENCE</scope>
    <source>
        <tissue evidence="1">Leaf</tissue>
    </source>
</reference>
<organism evidence="1">
    <name type="scientific">Rhizophora mucronata</name>
    <name type="common">Asiatic mangrove</name>
    <dbReference type="NCBI Taxonomy" id="61149"/>
    <lineage>
        <taxon>Eukaryota</taxon>
        <taxon>Viridiplantae</taxon>
        <taxon>Streptophyta</taxon>
        <taxon>Embryophyta</taxon>
        <taxon>Tracheophyta</taxon>
        <taxon>Spermatophyta</taxon>
        <taxon>Magnoliopsida</taxon>
        <taxon>eudicotyledons</taxon>
        <taxon>Gunneridae</taxon>
        <taxon>Pentapetalae</taxon>
        <taxon>rosids</taxon>
        <taxon>fabids</taxon>
        <taxon>Malpighiales</taxon>
        <taxon>Rhizophoraceae</taxon>
        <taxon>Rhizophora</taxon>
    </lineage>
</organism>
<dbReference type="AlphaFoldDB" id="A0A2P2II28"/>
<name>A0A2P2II28_RHIMU</name>
<evidence type="ECO:0000313" key="1">
    <source>
        <dbReference type="EMBL" id="MBW80827.1"/>
    </source>
</evidence>
<protein>
    <submittedName>
        <fullName evidence="1">Uncharacterized protein MANES_13G008300</fullName>
    </submittedName>
</protein>
<accession>A0A2P2II28</accession>